<evidence type="ECO:0000313" key="6">
    <source>
        <dbReference type="Proteomes" id="UP000542405"/>
    </source>
</evidence>
<reference evidence="4 5" key="2">
    <citation type="submission" date="2020-04" db="EMBL/GenBank/DDBJ databases">
        <authorList>
            <person name="De Canck E."/>
        </authorList>
    </citation>
    <scope>NUCLEOTIDE SEQUENCE [LARGE SCALE GENOMIC DNA]</scope>
    <source>
        <strain evidence="1 4">LMG 3328</strain>
        <strain evidence="2 5">LMG 7053</strain>
    </source>
</reference>
<keyword evidence="5" id="KW-1185">Reference proteome</keyword>
<reference evidence="3 6" key="1">
    <citation type="submission" date="2020-04" db="EMBL/GenBank/DDBJ databases">
        <title>Achromobacter ruhlandii genome sequencing and assembly.</title>
        <authorList>
            <person name="Martins R.C.R."/>
            <person name="Perdigao-Neto L.V."/>
            <person name="Levin A.S.S."/>
            <person name="Costa S.F."/>
        </authorList>
    </citation>
    <scope>NUCLEOTIDE SEQUENCE [LARGE SCALE GENOMIC DNA]</scope>
    <source>
        <strain evidence="3 6">9035ralo</strain>
    </source>
</reference>
<proteinExistence type="predicted"/>
<name>A0A6S7E6P6_9BURK</name>
<accession>A0A6S7E6P6</accession>
<dbReference type="GeneID" id="55563838"/>
<evidence type="ECO:0000313" key="2">
    <source>
        <dbReference type="EMBL" id="CAB3940751.1"/>
    </source>
</evidence>
<evidence type="ECO:0000313" key="1">
    <source>
        <dbReference type="EMBL" id="CAB3898421.1"/>
    </source>
</evidence>
<dbReference type="EMBL" id="CADILJ010000004">
    <property type="protein sequence ID" value="CAB3940751.1"/>
    <property type="molecule type" value="Genomic_DNA"/>
</dbReference>
<evidence type="ECO:0000313" key="3">
    <source>
        <dbReference type="EMBL" id="NMU88763.1"/>
    </source>
</evidence>
<sequence>MKTASFYDAEGRIVGVMTGPLDCVVATGRHNQQFWVEGAGDPDVQCVMDGKLTPRPQSPATLSGLTLTELPVPCFIRIGDSGYPCTERVAELEFAQPGSYLVIVEAWPYLNKEFTVENPPL</sequence>
<dbReference type="EMBL" id="CADILE010000013">
    <property type="protein sequence ID" value="CAB3898421.1"/>
    <property type="molecule type" value="Genomic_DNA"/>
</dbReference>
<dbReference type="Proteomes" id="UP000494122">
    <property type="component" value="Unassembled WGS sequence"/>
</dbReference>
<evidence type="ECO:0000313" key="5">
    <source>
        <dbReference type="Proteomes" id="UP000494161"/>
    </source>
</evidence>
<dbReference type="AlphaFoldDB" id="A0A6S7E6P6"/>
<evidence type="ECO:0000313" key="4">
    <source>
        <dbReference type="Proteomes" id="UP000494122"/>
    </source>
</evidence>
<dbReference type="Proteomes" id="UP000542405">
    <property type="component" value="Unassembled WGS sequence"/>
</dbReference>
<dbReference type="Proteomes" id="UP000494161">
    <property type="component" value="Unassembled WGS sequence"/>
</dbReference>
<dbReference type="EMBL" id="JABBZE010000010">
    <property type="protein sequence ID" value="NMU88763.1"/>
    <property type="molecule type" value="Genomic_DNA"/>
</dbReference>
<protein>
    <submittedName>
        <fullName evidence="1">Uncharacterized protein</fullName>
    </submittedName>
</protein>
<gene>
    <name evidence="3" type="ORF">HGQ98_02530</name>
    <name evidence="1" type="ORF">LMG3328_04163</name>
    <name evidence="2" type="ORF">LMG7053_00782</name>
</gene>
<organism evidence="1 4">
    <name type="scientific">Achromobacter ruhlandii</name>
    <dbReference type="NCBI Taxonomy" id="72557"/>
    <lineage>
        <taxon>Bacteria</taxon>
        <taxon>Pseudomonadati</taxon>
        <taxon>Pseudomonadota</taxon>
        <taxon>Betaproteobacteria</taxon>
        <taxon>Burkholderiales</taxon>
        <taxon>Alcaligenaceae</taxon>
        <taxon>Achromobacter</taxon>
    </lineage>
</organism>
<dbReference type="RefSeq" id="WP_144419173.1">
    <property type="nucleotide sequence ID" value="NZ_CADIKY010000001.1"/>
</dbReference>